<dbReference type="InterPro" id="IPR016134">
    <property type="entry name" value="Dockerin_dom"/>
</dbReference>
<dbReference type="Pfam" id="PF00404">
    <property type="entry name" value="Dockerin_1"/>
    <property type="match status" value="1"/>
</dbReference>
<dbReference type="SUPFAM" id="SSF49373">
    <property type="entry name" value="Invasin/intimin cell-adhesion fragments"/>
    <property type="match status" value="1"/>
</dbReference>
<dbReference type="Proteomes" id="UP000636755">
    <property type="component" value="Unassembled WGS sequence"/>
</dbReference>
<name>A0ABR7HHG5_9FIRM</name>
<dbReference type="CDD" id="cd14256">
    <property type="entry name" value="Dockerin_I"/>
    <property type="match status" value="1"/>
</dbReference>
<dbReference type="Gene3D" id="3.80.10.10">
    <property type="entry name" value="Ribonuclease Inhibitor"/>
    <property type="match status" value="3"/>
</dbReference>
<evidence type="ECO:0000259" key="1">
    <source>
        <dbReference type="PROSITE" id="PS51766"/>
    </source>
</evidence>
<keyword evidence="3" id="KW-1185">Reference proteome</keyword>
<dbReference type="PANTHER" id="PTHR45661">
    <property type="entry name" value="SURFACE ANTIGEN"/>
    <property type="match status" value="1"/>
</dbReference>
<dbReference type="PANTHER" id="PTHR45661:SF3">
    <property type="entry name" value="IG-LIKE DOMAIN-CONTAINING PROTEIN"/>
    <property type="match status" value="1"/>
</dbReference>
<comment type="caution">
    <text evidence="2">The sequence shown here is derived from an EMBL/GenBank/DDBJ whole genome shotgun (WGS) entry which is preliminary data.</text>
</comment>
<feature type="domain" description="Dockerin" evidence="1">
    <location>
        <begin position="1245"/>
        <end position="1315"/>
    </location>
</feature>
<sequence length="1316" mass="147045">MRKTISIILTFAIILNMFSILSLTVYAENEKIIERDMFSYHIYHSKAYISGYTGNSTVVTFPGKIGGYEVVGLGKPTSLDPYGNESRISGLESVTEIKINENIKNIYQSAFANYSNLKKVIIPYGVQKIGRGAFANCTNLSEIIFPDSIVSIGFNAFNNTSWYNKQRDGVVYAGKFVYNYKGEMPEKYTFKIKDGTFGIANLAFLNQENLTNIQAPQSLFCIGQNAFIGTTWYSNQNNGIVYVGKVVYSYKGDIPQDGTIKFNKNIMGIADGAFFDNSGSYIDSNSSINLTSIDIPDTVKYIGDSAFCNCDNLLDLYLPKNVAYIGEFAFGYHTNGKALPTYSGKGRYLHSIYNSTIEEYALYNRIGYKELAPKEISEYMQKYGDFYYMPLDDGSVEITAYRGQSSDIVIPDSINSKAVTKIGNHAFESNDYINTVTIPDTVKYIGEYSFCFCSNLRNINFGANIRRIEDFAFRYCNNLETVIICDSVMSLGEYCFSDCTSLTEVDLGKDLNRLNRNAFSFCRNLKNINLGDSIIDIGWQAFENCNNIRSIYIPDSVLNVGEYAFVNCTSLQSVYLRDNIEKIDSCAFGYYTPNYDSVYERLNRFTLYGFSGTEAERYANNHGIKFSVMAPIQFGKPQMNCRANESIVADLYILYNNYSAGDVIYKSSDSDIASVVESDGDYNAYCKNPKVHIKCNNIGTAYITAQMPDGNSTTMTVQVTEGLNGIRVYSDYADLSVCNGSLIKIGAGVFNNGFQSDDISKLTYTVYDTSILEVEETSLHDNCRFIVAKAISPGTTYVSFSDSKTGYVTRVPVTVYEGNSMTFTVENVPEQRIEKYVSNFYNVNGMYIDNYSYAKNNDDSCTVSFDVYNTKYIFGAVEIYSENGDIKDAVVIDKMTNNAGSIKETVWDNCCDLASDIYNGNLLTYRQKTNSSKITTVKVTIPKNGYINITNDTENSAIVSSINAFDCILQLKGLYGDIKGIDLNNTFLPAQKMTKEILKNAVSLECFKDQTKFSKELLNGAFKKTLIGGEAVGNFGETVVYNMQNLNLEDVCNDALLSCGFSVGESVFEDMAGIFGVVLKGMFTFGDSLNLLSEIISISYSKNSGFITLQNQSGSTRNCLGVQVKTDTNFNSDTALKVFRLYADSELIQKIKDTHPKVYDLIASVSNSTYNISMIKNGDETQIDKNVEVSIPISEELKFLASMGMIKVHRVEDDGTITDMKAKYKDERLIFTTNHFSIYVVSVPDNMIIGDINSDGSVNAKDRMMLTRYLAKWSGYENINKSVADVNNDGEVNAKDRMILTRHLAKWQDYETLPLK</sequence>
<dbReference type="InterPro" id="IPR036439">
    <property type="entry name" value="Dockerin_dom_sf"/>
</dbReference>
<dbReference type="InterPro" id="IPR008964">
    <property type="entry name" value="Invasin/intimin_cell_adhesion"/>
</dbReference>
<accession>A0ABR7HHG5</accession>
<proteinExistence type="predicted"/>
<dbReference type="Gene3D" id="2.60.40.1080">
    <property type="match status" value="1"/>
</dbReference>
<reference evidence="2 3" key="1">
    <citation type="submission" date="2020-08" db="EMBL/GenBank/DDBJ databases">
        <title>Genome public.</title>
        <authorList>
            <person name="Liu C."/>
            <person name="Sun Q."/>
        </authorList>
    </citation>
    <scope>NUCLEOTIDE SEQUENCE [LARGE SCALE GENOMIC DNA]</scope>
    <source>
        <strain evidence="2 3">NSJ-71</strain>
    </source>
</reference>
<dbReference type="EMBL" id="JACOPS010000001">
    <property type="protein sequence ID" value="MBC5726961.1"/>
    <property type="molecule type" value="Genomic_DNA"/>
</dbReference>
<dbReference type="PROSITE" id="PS51766">
    <property type="entry name" value="DOCKERIN"/>
    <property type="match status" value="1"/>
</dbReference>
<dbReference type="InterPro" id="IPR026906">
    <property type="entry name" value="LRR_5"/>
</dbReference>
<dbReference type="InterPro" id="IPR032675">
    <property type="entry name" value="LRR_dom_sf"/>
</dbReference>
<gene>
    <name evidence="2" type="ORF">H8R91_00175</name>
</gene>
<dbReference type="InterPro" id="IPR002105">
    <property type="entry name" value="Dockerin_1_rpt"/>
</dbReference>
<dbReference type="Gene3D" id="1.10.1330.10">
    <property type="entry name" value="Dockerin domain"/>
    <property type="match status" value="1"/>
</dbReference>
<evidence type="ECO:0000313" key="3">
    <source>
        <dbReference type="Proteomes" id="UP000636755"/>
    </source>
</evidence>
<dbReference type="PROSITE" id="PS00448">
    <property type="entry name" value="CLOS_CELLULOSOME_RPT"/>
    <property type="match status" value="1"/>
</dbReference>
<dbReference type="SUPFAM" id="SSF63446">
    <property type="entry name" value="Type I dockerin domain"/>
    <property type="match status" value="1"/>
</dbReference>
<protein>
    <submittedName>
        <fullName evidence="2">Leucine-rich repeat protein</fullName>
    </submittedName>
</protein>
<dbReference type="Pfam" id="PF13306">
    <property type="entry name" value="LRR_5"/>
    <property type="match status" value="3"/>
</dbReference>
<dbReference type="RefSeq" id="WP_186934424.1">
    <property type="nucleotide sequence ID" value="NZ_JACOPS010000001.1"/>
</dbReference>
<dbReference type="InterPro" id="IPR053139">
    <property type="entry name" value="Surface_bspA-like"/>
</dbReference>
<evidence type="ECO:0000313" key="2">
    <source>
        <dbReference type="EMBL" id="MBC5726961.1"/>
    </source>
</evidence>
<organism evidence="2 3">
    <name type="scientific">Ruminococcus intestinalis</name>
    <dbReference type="NCBI Taxonomy" id="2763066"/>
    <lineage>
        <taxon>Bacteria</taxon>
        <taxon>Bacillati</taxon>
        <taxon>Bacillota</taxon>
        <taxon>Clostridia</taxon>
        <taxon>Eubacteriales</taxon>
        <taxon>Oscillospiraceae</taxon>
        <taxon>Ruminococcus</taxon>
    </lineage>
</organism>
<dbReference type="SUPFAM" id="SSF52058">
    <property type="entry name" value="L domain-like"/>
    <property type="match status" value="2"/>
</dbReference>